<dbReference type="AlphaFoldDB" id="A0AA40A2I4"/>
<dbReference type="PANTHER" id="PTHR35391:SF7">
    <property type="entry name" value="C2H2-TYPE DOMAIN-CONTAINING PROTEIN"/>
    <property type="match status" value="1"/>
</dbReference>
<evidence type="ECO:0000313" key="2">
    <source>
        <dbReference type="EMBL" id="KAK0708101.1"/>
    </source>
</evidence>
<proteinExistence type="predicted"/>
<name>A0AA40A2I4_9PEZI</name>
<feature type="compositionally biased region" description="Acidic residues" evidence="1">
    <location>
        <begin position="227"/>
        <end position="238"/>
    </location>
</feature>
<dbReference type="Proteomes" id="UP001172102">
    <property type="component" value="Unassembled WGS sequence"/>
</dbReference>
<sequence length="491" mass="54449">MVWQHILGAHKTGLSSFDYRLRDASNIRTQVTDLLEDLAGLAQDATSIVGGEKTPWDQLKEEPNEELEDGSEDGFDPTELGQVALDVADVVDYLLRLSVAIRNPARHDRFREAHATDTSYFEPFDIQHVHSVFNTAEDWLVERLGKANSRRHQYFNKASNPTQHRPSVFEDNDSDTQISQTSFATSVAASRRLKMPSMPEDAHKGLFQCPFCYMVISLSLFPLPSDGDSDSTDGDEVVDSTVNDDGWIDTSNPGRDDKVSDISQADVVSLNDRMGTSDADNDDLAMRDASMLFLNFPVNQMHAAEDTISNNLSGEINGEAVLGQRTNSNAKDISVVQDARDGQGGPRPVAAEEKKKEEDALKKRVLEAKVKIVEDTKKMEQALMGIEEAAKKKADEEAASLTRLEEDTEAKLEDVRAELEAALKEQELKMGESLKAKQEKMVAATKAEKEAKEAAAGKAADETAWREALAPIKFKDAIRRKFIFPYHLCQT</sequence>
<evidence type="ECO:0000313" key="3">
    <source>
        <dbReference type="Proteomes" id="UP001172102"/>
    </source>
</evidence>
<feature type="region of interest" description="Disordered" evidence="1">
    <location>
        <begin position="325"/>
        <end position="357"/>
    </location>
</feature>
<feature type="region of interest" description="Disordered" evidence="1">
    <location>
        <begin position="226"/>
        <end position="259"/>
    </location>
</feature>
<gene>
    <name evidence="2" type="ORF">B0H67DRAFT_648202</name>
</gene>
<protein>
    <submittedName>
        <fullName evidence="2">Uncharacterized protein</fullName>
    </submittedName>
</protein>
<keyword evidence="3" id="KW-1185">Reference proteome</keyword>
<dbReference type="EMBL" id="JAUKUA010000006">
    <property type="protein sequence ID" value="KAK0708101.1"/>
    <property type="molecule type" value="Genomic_DNA"/>
</dbReference>
<evidence type="ECO:0000256" key="1">
    <source>
        <dbReference type="SAM" id="MobiDB-lite"/>
    </source>
</evidence>
<reference evidence="2" key="1">
    <citation type="submission" date="2023-06" db="EMBL/GenBank/DDBJ databases">
        <title>Genome-scale phylogeny and comparative genomics of the fungal order Sordariales.</title>
        <authorList>
            <consortium name="Lawrence Berkeley National Laboratory"/>
            <person name="Hensen N."/>
            <person name="Bonometti L."/>
            <person name="Westerberg I."/>
            <person name="Brannstrom I.O."/>
            <person name="Guillou S."/>
            <person name="Cros-Aarteil S."/>
            <person name="Calhoun S."/>
            <person name="Haridas S."/>
            <person name="Kuo A."/>
            <person name="Mondo S."/>
            <person name="Pangilinan J."/>
            <person name="Riley R."/>
            <person name="Labutti K."/>
            <person name="Andreopoulos B."/>
            <person name="Lipzen A."/>
            <person name="Chen C."/>
            <person name="Yanf M."/>
            <person name="Daum C."/>
            <person name="Ng V."/>
            <person name="Clum A."/>
            <person name="Steindorff A."/>
            <person name="Ohm R."/>
            <person name="Martin F."/>
            <person name="Silar P."/>
            <person name="Natvig D."/>
            <person name="Lalanne C."/>
            <person name="Gautier V."/>
            <person name="Ament-Velasquez S.L."/>
            <person name="Kruys A."/>
            <person name="Hutchinson M.I."/>
            <person name="Powell A.J."/>
            <person name="Barry K."/>
            <person name="Miller A.N."/>
            <person name="Grigoriev I.V."/>
            <person name="Debuchy R."/>
            <person name="Gladieux P."/>
            <person name="Thoren M.H."/>
            <person name="Johannesson H."/>
        </authorList>
    </citation>
    <scope>NUCLEOTIDE SEQUENCE</scope>
    <source>
        <strain evidence="2">SMH4607-1</strain>
    </source>
</reference>
<comment type="caution">
    <text evidence="2">The sequence shown here is derived from an EMBL/GenBank/DDBJ whole genome shotgun (WGS) entry which is preliminary data.</text>
</comment>
<accession>A0AA40A2I4</accession>
<organism evidence="2 3">
    <name type="scientific">Lasiosphaeris hirsuta</name>
    <dbReference type="NCBI Taxonomy" id="260670"/>
    <lineage>
        <taxon>Eukaryota</taxon>
        <taxon>Fungi</taxon>
        <taxon>Dikarya</taxon>
        <taxon>Ascomycota</taxon>
        <taxon>Pezizomycotina</taxon>
        <taxon>Sordariomycetes</taxon>
        <taxon>Sordariomycetidae</taxon>
        <taxon>Sordariales</taxon>
        <taxon>Lasiosphaeriaceae</taxon>
        <taxon>Lasiosphaeris</taxon>
    </lineage>
</organism>
<dbReference type="PANTHER" id="PTHR35391">
    <property type="entry name" value="C2H2-TYPE DOMAIN-CONTAINING PROTEIN-RELATED"/>
    <property type="match status" value="1"/>
</dbReference>